<reference evidence="2" key="1">
    <citation type="journal article" date="2023" name="DNA Res.">
        <title>Chromosome-level genome assembly of Phrynocephalus forsythii using third-generation DNA sequencing and Hi-C analysis.</title>
        <authorList>
            <person name="Qi Y."/>
            <person name="Zhao W."/>
            <person name="Zhao Y."/>
            <person name="Niu C."/>
            <person name="Cao S."/>
            <person name="Zhang Y."/>
        </authorList>
    </citation>
    <scope>NUCLEOTIDE SEQUENCE</scope>
    <source>
        <tissue evidence="2">Muscle</tissue>
    </source>
</reference>
<feature type="region of interest" description="Disordered" evidence="1">
    <location>
        <begin position="22"/>
        <end position="80"/>
    </location>
</feature>
<evidence type="ECO:0000313" key="3">
    <source>
        <dbReference type="Proteomes" id="UP001142489"/>
    </source>
</evidence>
<accession>A0A9Q1AQ28</accession>
<proteinExistence type="predicted"/>
<sequence length="80" mass="8328">MVGCRPAPPTLFLRWFGSGVAEPSELEPAKDRAQTPRFRPKPGPDGRVPAILSPCPRGPAGAAPGKEAEQPPPGPPQSPP</sequence>
<feature type="compositionally biased region" description="Low complexity" evidence="1">
    <location>
        <begin position="53"/>
        <end position="65"/>
    </location>
</feature>
<evidence type="ECO:0000313" key="2">
    <source>
        <dbReference type="EMBL" id="KAJ7303945.1"/>
    </source>
</evidence>
<dbReference type="AlphaFoldDB" id="A0A9Q1AQ28"/>
<gene>
    <name evidence="2" type="ORF">JRQ81_011460</name>
</gene>
<keyword evidence="3" id="KW-1185">Reference proteome</keyword>
<evidence type="ECO:0000256" key="1">
    <source>
        <dbReference type="SAM" id="MobiDB-lite"/>
    </source>
</evidence>
<comment type="caution">
    <text evidence="2">The sequence shown here is derived from an EMBL/GenBank/DDBJ whole genome shotgun (WGS) entry which is preliminary data.</text>
</comment>
<protein>
    <submittedName>
        <fullName evidence="2">Uncharacterized protein</fullName>
    </submittedName>
</protein>
<dbReference type="EMBL" id="JAPFRF010000023">
    <property type="protein sequence ID" value="KAJ7303945.1"/>
    <property type="molecule type" value="Genomic_DNA"/>
</dbReference>
<name>A0A9Q1AQ28_9SAUR</name>
<feature type="compositionally biased region" description="Pro residues" evidence="1">
    <location>
        <begin position="70"/>
        <end position="80"/>
    </location>
</feature>
<dbReference type="Proteomes" id="UP001142489">
    <property type="component" value="Unassembled WGS sequence"/>
</dbReference>
<organism evidence="2 3">
    <name type="scientific">Phrynocephalus forsythii</name>
    <dbReference type="NCBI Taxonomy" id="171643"/>
    <lineage>
        <taxon>Eukaryota</taxon>
        <taxon>Metazoa</taxon>
        <taxon>Chordata</taxon>
        <taxon>Craniata</taxon>
        <taxon>Vertebrata</taxon>
        <taxon>Euteleostomi</taxon>
        <taxon>Lepidosauria</taxon>
        <taxon>Squamata</taxon>
        <taxon>Bifurcata</taxon>
        <taxon>Unidentata</taxon>
        <taxon>Episquamata</taxon>
        <taxon>Toxicofera</taxon>
        <taxon>Iguania</taxon>
        <taxon>Acrodonta</taxon>
        <taxon>Agamidae</taxon>
        <taxon>Agaminae</taxon>
        <taxon>Phrynocephalus</taxon>
    </lineage>
</organism>